<organism evidence="2 3">
    <name type="scientific">Ammoniphilus resinae</name>
    <dbReference type="NCBI Taxonomy" id="861532"/>
    <lineage>
        <taxon>Bacteria</taxon>
        <taxon>Bacillati</taxon>
        <taxon>Bacillota</taxon>
        <taxon>Bacilli</taxon>
        <taxon>Bacillales</taxon>
        <taxon>Paenibacillaceae</taxon>
        <taxon>Aneurinibacillus group</taxon>
        <taxon>Ammoniphilus</taxon>
    </lineage>
</organism>
<dbReference type="Proteomes" id="UP001519343">
    <property type="component" value="Unassembled WGS sequence"/>
</dbReference>
<name>A0ABS4GU14_9BACL</name>
<gene>
    <name evidence="2" type="ORF">J2Z37_003625</name>
</gene>
<dbReference type="RefSeq" id="WP_209811628.1">
    <property type="nucleotide sequence ID" value="NZ_JAGGKT010000012.1"/>
</dbReference>
<dbReference type="PANTHER" id="PTHR37806">
    <property type="entry name" value="LMO0724 PROTEIN"/>
    <property type="match status" value="1"/>
</dbReference>
<keyword evidence="3" id="KW-1185">Reference proteome</keyword>
<dbReference type="EMBL" id="JAGGKT010000012">
    <property type="protein sequence ID" value="MBP1933612.1"/>
    <property type="molecule type" value="Genomic_DNA"/>
</dbReference>
<dbReference type="InterPro" id="IPR039563">
    <property type="entry name" value="Peptidase_C39_single_dom"/>
</dbReference>
<dbReference type="PANTHER" id="PTHR37806:SF1">
    <property type="entry name" value="PEPTIDASE C39-LIKE DOMAIN-CONTAINING PROTEIN"/>
    <property type="match status" value="1"/>
</dbReference>
<evidence type="ECO:0000313" key="2">
    <source>
        <dbReference type="EMBL" id="MBP1933612.1"/>
    </source>
</evidence>
<comment type="caution">
    <text evidence="2">The sequence shown here is derived from an EMBL/GenBank/DDBJ whole genome shotgun (WGS) entry which is preliminary data.</text>
</comment>
<dbReference type="Pfam" id="PF13529">
    <property type="entry name" value="Peptidase_C39_2"/>
    <property type="match status" value="1"/>
</dbReference>
<proteinExistence type="predicted"/>
<reference evidence="2 3" key="1">
    <citation type="submission" date="2021-03" db="EMBL/GenBank/DDBJ databases">
        <title>Genomic Encyclopedia of Type Strains, Phase IV (KMG-IV): sequencing the most valuable type-strain genomes for metagenomic binning, comparative biology and taxonomic classification.</title>
        <authorList>
            <person name="Goeker M."/>
        </authorList>
    </citation>
    <scope>NUCLEOTIDE SEQUENCE [LARGE SCALE GENOMIC DNA]</scope>
    <source>
        <strain evidence="2 3">DSM 24738</strain>
    </source>
</reference>
<protein>
    <submittedName>
        <fullName evidence="2">Uncharacterized protein YvpB</fullName>
    </submittedName>
</protein>
<evidence type="ECO:0000313" key="3">
    <source>
        <dbReference type="Proteomes" id="UP001519343"/>
    </source>
</evidence>
<feature type="domain" description="Peptidase C39-like" evidence="1">
    <location>
        <begin position="60"/>
        <end position="224"/>
    </location>
</feature>
<dbReference type="InterPro" id="IPR039564">
    <property type="entry name" value="Peptidase_C39-like"/>
</dbReference>
<evidence type="ECO:0000259" key="1">
    <source>
        <dbReference type="Pfam" id="PF13529"/>
    </source>
</evidence>
<dbReference type="CDD" id="cd02549">
    <property type="entry name" value="Peptidase_C39A"/>
    <property type="match status" value="1"/>
</dbReference>
<dbReference type="Gene3D" id="3.90.70.10">
    <property type="entry name" value="Cysteine proteinases"/>
    <property type="match status" value="1"/>
</dbReference>
<sequence length="260" mass="29348">MRIFVSCYFVLFLSFFFIPEVTVSPVVQHVSAVQPEPEEIEVLRPSNEGGDKERAASVLLDVPIIKQLPDLYNGCEVTSLSMLLNFAGIPVDKLELAEKVKKDPTPFKGRSLLSISEWGDPNEGFVGDITGKRKGYGVYHGPLFELLKEYANDQAVDLTGEEFTALEWALTNGNPVVIWTTANFSLTNEWVTWKKNDRTIRATFKEHVVLLVGYDNQFVYLNDPLSGNKAMRVERTAFIKSWKQMGSQAVTMMDREEESL</sequence>
<accession>A0ABS4GU14</accession>